<keyword evidence="11" id="KW-0325">Glycoprotein</keyword>
<dbReference type="GO" id="GO:0005509">
    <property type="term" value="F:calcium ion binding"/>
    <property type="evidence" value="ECO:0007669"/>
    <property type="project" value="UniProtKB-UniRule"/>
</dbReference>
<dbReference type="PROSITE" id="PS50268">
    <property type="entry name" value="CADHERIN_2"/>
    <property type="match status" value="11"/>
</dbReference>
<dbReference type="PANTHER" id="PTHR24028:SF146">
    <property type="entry name" value="CADHERIN 96CB, ISOFORM D-RELATED"/>
    <property type="match status" value="1"/>
</dbReference>
<feature type="compositionally biased region" description="Polar residues" evidence="13">
    <location>
        <begin position="1"/>
        <end position="12"/>
    </location>
</feature>
<evidence type="ECO:0000256" key="6">
    <source>
        <dbReference type="ARBA" id="ARBA00022837"/>
    </source>
</evidence>
<evidence type="ECO:0000256" key="12">
    <source>
        <dbReference type="PROSITE-ProRule" id="PRU00043"/>
    </source>
</evidence>
<evidence type="ECO:0000256" key="1">
    <source>
        <dbReference type="ARBA" id="ARBA00004167"/>
    </source>
</evidence>
<feature type="domain" description="Cadherin" evidence="15">
    <location>
        <begin position="178"/>
        <end position="289"/>
    </location>
</feature>
<comment type="subcellular location">
    <subcellularLocation>
        <location evidence="1">Membrane</location>
        <topology evidence="1">Single-pass membrane protein</topology>
    </subcellularLocation>
</comment>
<dbReference type="FunFam" id="2.60.40.60:FF:000024">
    <property type="entry name" value="FAT atypical cadherin 3"/>
    <property type="match status" value="1"/>
</dbReference>
<evidence type="ECO:0000256" key="11">
    <source>
        <dbReference type="ARBA" id="ARBA00023180"/>
    </source>
</evidence>
<keyword evidence="17" id="KW-1185">Reference proteome</keyword>
<feature type="domain" description="Cadherin" evidence="15">
    <location>
        <begin position="518"/>
        <end position="625"/>
    </location>
</feature>
<proteinExistence type="predicted"/>
<feature type="domain" description="Cadherin" evidence="15">
    <location>
        <begin position="1191"/>
        <end position="1295"/>
    </location>
</feature>
<keyword evidence="4" id="KW-0732">Signal</keyword>
<feature type="domain" description="Cadherin" evidence="15">
    <location>
        <begin position="1416"/>
        <end position="1531"/>
    </location>
</feature>
<evidence type="ECO:0000256" key="5">
    <source>
        <dbReference type="ARBA" id="ARBA00022737"/>
    </source>
</evidence>
<feature type="domain" description="Cadherin" evidence="15">
    <location>
        <begin position="626"/>
        <end position="732"/>
    </location>
</feature>
<evidence type="ECO:0000256" key="10">
    <source>
        <dbReference type="ARBA" id="ARBA00023157"/>
    </source>
</evidence>
<evidence type="ECO:0000259" key="15">
    <source>
        <dbReference type="PROSITE" id="PS50268"/>
    </source>
</evidence>
<reference evidence="16 17" key="1">
    <citation type="submission" date="2023-01" db="EMBL/GenBank/DDBJ databases">
        <authorList>
            <person name="Whitehead M."/>
        </authorList>
    </citation>
    <scope>NUCLEOTIDE SEQUENCE [LARGE SCALE GENOMIC DNA]</scope>
</reference>
<accession>A0AAV0X5C3</accession>
<dbReference type="InterPro" id="IPR015919">
    <property type="entry name" value="Cadherin-like_sf"/>
</dbReference>
<evidence type="ECO:0000256" key="4">
    <source>
        <dbReference type="ARBA" id="ARBA00022729"/>
    </source>
</evidence>
<keyword evidence="9 14" id="KW-0472">Membrane</keyword>
<dbReference type="InterPro" id="IPR002126">
    <property type="entry name" value="Cadherin-like_dom"/>
</dbReference>
<feature type="transmembrane region" description="Helical" evidence="14">
    <location>
        <begin position="1631"/>
        <end position="1652"/>
    </location>
</feature>
<keyword evidence="10" id="KW-1015">Disulfide bond</keyword>
<dbReference type="GO" id="GO:0060429">
    <property type="term" value="P:epithelium development"/>
    <property type="evidence" value="ECO:0007669"/>
    <property type="project" value="UniProtKB-ARBA"/>
</dbReference>
<gene>
    <name evidence="16" type="ORF">MEUPH1_LOCUS18498</name>
</gene>
<evidence type="ECO:0000256" key="7">
    <source>
        <dbReference type="ARBA" id="ARBA00022889"/>
    </source>
</evidence>
<feature type="domain" description="Cadherin" evidence="15">
    <location>
        <begin position="766"/>
        <end position="834"/>
    </location>
</feature>
<dbReference type="InterPro" id="IPR020894">
    <property type="entry name" value="Cadherin_CS"/>
</dbReference>
<sequence>MIQYNGHSSPCSRRQKNKNRHTIAEENTSLSSNVGFPRMGPNAVSLSAIITIVAITSVATANGCQFYPIDNHFRFIRLSETTPVGSEVMQIEVHPRRNLSLQPIDSHDDVAYFKFRTINRTTISLRLARSLDDLVDRPNPIELLKVKLVCGVEDVSVSSSVVITTFVDDVNDNSPYFVNAPYGAEISESTPIGTTVVRGIKALDADKPSTPNSEVRYLIAASKSQAKFSLVMDANGSAAVVLKESLNFDGGDERFLLEVYAKDEGSPSRNASTVVDVRVKRDESRVLKFTSDVYHSQFKEHFPITGKRILQEIPFNPPIHAFYDNNALNASIRYSLTSPDFDDDVFHIDHLSGRVFLDKEIDADLLPSNIFLLKIQATDMNNPSKTALAEVEIEAIDVNDNQPKFEVDSYNVSVYENIPNGYNVLRVVATDLDQGDNGEFVYHLVDPSQAFTIDGKTGWITVRNHTKLDREQKSSFSLRVYAREKIPFVMQQKETGDAFVSVEITLLDVNDNSPTFVPNNQYSFKTRVDNPIGATIGKVEAIDPDDGDNGRVVYRISYSPNNESELFAINPDTGEVFANETPINPGKYTIIVNASDQPIDPKEMKYSLAVVTITIVTEEVINPDFVNAPYEFWVGSDVPVGTSVGQVRIVSENPSIDYDLLHTYQEGVPFAVEEKTGTISVVEVISNFDRTDYEFEAVATDNRNLIISTNVTIHIVYSDSSQTLTKTVDPISLVFRVRENLPGVAIGRLWNVDFSNSSTMSKPNFIVADPDDGELFTVSEDGVLYTKSGLDRETKESFKLTVIADRKTKTGIHHATIFQIRIIVDDENDNAPEFQKTHYEGSVLENCDVGTLVELNAPVRTIDRDMGSNAMFSLTLNGEGSEMFTINKETGDVIVSEPMIDREVKDTYSLKIVATDRGNLSSEAYLTIRVTDLNDNVPVFKRITVYTKDKLRVAASTKSNISVTLGDYSIPHRLDNATTTAVVWLPETIQPGTPILAVNAEDADSTGSTITYKLARSGMEFAIHPISGQLSVVGQLKIGEQELNVTAEDEGGLMTWILIIVFVEEDILFDKKSYEFWVPEGAYKHHEIGCIATEETSVVYSLTKKSYRNPTFVMTDVGCLLVSGDLDRETRESFDLRLTGKRKSGGNPSTVDIVVKLLDVNDNAPQFRNHHRVRKLSADEIGLKGFEGELTVPVYEATLAEAGTVGTMITRIVAEDPDGPEDGNSVVTYSLFGPGSAFFDIDQVTGVVTSKIPLQGGIYNVTVVASDSGFSRKDNAALLIVSVADKNSGVEEPLLELRYFEVEVEENCLVPLEILKLNVTSRFRRSASSVSYSIIPSENSESFEIDSKNGNVYLIESPDRESTPTLTVMVRVEVTGRKGKSTYTVHPVAHDIALNEARIVLRIIDQNDNTPVFTNESMPVIAAVSPLTGYGTPVATVQAIDPDLDINSAIRYTIVGDPVEKRYFNVDEHTGLIRTVGGFNQLLNNTVFGFDIRATDKAGAPNGRSAITNVFVYILDDQKIITLALGKQPSVVEKNTDVITSSMTNITGCMVKIWRIDSNTNNMTDIQLYAVDPITNALADSDLLMNLMLDHQDEINHELKPLQFIGFSRIPKSHNDVVVENSLSLYTTFELLTVLFGFIIFMGAITGVTCVCTGRKREKNKTITSYGNFGFHERSPFTLSNGSLARLSTCEPRSLQNPTSFMEGSLLYGGAVTNPKHLRRGLRCNQSRSIIPVEPPITHLRPQCGTRSDHHDNLQNDCCSCSSATGSTGTASLTESFVMKSSDNFEDSLRSIERPNNNSNCQRHHRCCNEDDPNKTQTNNSNIKVCKCPLAL</sequence>
<keyword evidence="3 14" id="KW-0812">Transmembrane</keyword>
<dbReference type="GO" id="GO:0009653">
    <property type="term" value="P:anatomical structure morphogenesis"/>
    <property type="evidence" value="ECO:0007669"/>
    <property type="project" value="UniProtKB-ARBA"/>
</dbReference>
<dbReference type="SUPFAM" id="SSF49313">
    <property type="entry name" value="Cadherin-like"/>
    <property type="match status" value="12"/>
</dbReference>
<dbReference type="PANTHER" id="PTHR24028">
    <property type="entry name" value="CADHERIN-87A"/>
    <property type="match status" value="1"/>
</dbReference>
<evidence type="ECO:0000256" key="13">
    <source>
        <dbReference type="SAM" id="MobiDB-lite"/>
    </source>
</evidence>
<feature type="region of interest" description="Disordered" evidence="13">
    <location>
        <begin position="1"/>
        <end position="21"/>
    </location>
</feature>
<name>A0AAV0X5C3_9HEMI</name>
<keyword evidence="6 12" id="KW-0106">Calcium</keyword>
<evidence type="ECO:0000256" key="14">
    <source>
        <dbReference type="SAM" id="Phobius"/>
    </source>
</evidence>
<dbReference type="Proteomes" id="UP001160148">
    <property type="component" value="Unassembled WGS sequence"/>
</dbReference>
<dbReference type="InterPro" id="IPR050174">
    <property type="entry name" value="Protocadherin/Cadherin-CA"/>
</dbReference>
<dbReference type="Gene3D" id="2.60.40.60">
    <property type="entry name" value="Cadherins"/>
    <property type="match status" value="13"/>
</dbReference>
<organism evidence="16 17">
    <name type="scientific">Macrosiphum euphorbiae</name>
    <name type="common">potato aphid</name>
    <dbReference type="NCBI Taxonomy" id="13131"/>
    <lineage>
        <taxon>Eukaryota</taxon>
        <taxon>Metazoa</taxon>
        <taxon>Ecdysozoa</taxon>
        <taxon>Arthropoda</taxon>
        <taxon>Hexapoda</taxon>
        <taxon>Insecta</taxon>
        <taxon>Pterygota</taxon>
        <taxon>Neoptera</taxon>
        <taxon>Paraneoptera</taxon>
        <taxon>Hemiptera</taxon>
        <taxon>Sternorrhyncha</taxon>
        <taxon>Aphidomorpha</taxon>
        <taxon>Aphidoidea</taxon>
        <taxon>Aphididae</taxon>
        <taxon>Macrosiphini</taxon>
        <taxon>Macrosiphum</taxon>
    </lineage>
</organism>
<evidence type="ECO:0000313" key="17">
    <source>
        <dbReference type="Proteomes" id="UP001160148"/>
    </source>
</evidence>
<keyword evidence="5" id="KW-0677">Repeat</keyword>
<dbReference type="CDD" id="cd11304">
    <property type="entry name" value="Cadherin_repeat"/>
    <property type="match status" value="12"/>
</dbReference>
<feature type="domain" description="Cadherin" evidence="15">
    <location>
        <begin position="406"/>
        <end position="516"/>
    </location>
</feature>
<dbReference type="PRINTS" id="PR00205">
    <property type="entry name" value="CADHERIN"/>
</dbReference>
<evidence type="ECO:0000256" key="9">
    <source>
        <dbReference type="ARBA" id="ARBA00023136"/>
    </source>
</evidence>
<keyword evidence="7" id="KW-0130">Cell adhesion</keyword>
<dbReference type="Pfam" id="PF00028">
    <property type="entry name" value="Cadherin"/>
    <property type="match status" value="8"/>
</dbReference>
<dbReference type="SMART" id="SM00112">
    <property type="entry name" value="CA"/>
    <property type="match status" value="11"/>
</dbReference>
<comment type="caution">
    <text evidence="16">The sequence shown here is derived from an EMBL/GenBank/DDBJ whole genome shotgun (WGS) entry which is preliminary data.</text>
</comment>
<evidence type="ECO:0000256" key="3">
    <source>
        <dbReference type="ARBA" id="ARBA00022692"/>
    </source>
</evidence>
<evidence type="ECO:0000256" key="2">
    <source>
        <dbReference type="ARBA" id="ARBA00022536"/>
    </source>
</evidence>
<dbReference type="PROSITE" id="PS00232">
    <property type="entry name" value="CADHERIN_1"/>
    <property type="match status" value="5"/>
</dbReference>
<dbReference type="FunFam" id="2.60.40.60:FF:000020">
    <property type="entry name" value="Dachsous cadherin-related 1b"/>
    <property type="match status" value="1"/>
</dbReference>
<protein>
    <recommendedName>
        <fullName evidence="15">Cadherin domain-containing protein</fullName>
    </recommendedName>
</protein>
<feature type="domain" description="Cadherin" evidence="15">
    <location>
        <begin position="324"/>
        <end position="405"/>
    </location>
</feature>
<feature type="domain" description="Cadherin" evidence="15">
    <location>
        <begin position="1296"/>
        <end position="1413"/>
    </location>
</feature>
<dbReference type="GO" id="GO:0007156">
    <property type="term" value="P:homophilic cell adhesion via plasma membrane adhesion molecules"/>
    <property type="evidence" value="ECO:0007669"/>
    <property type="project" value="InterPro"/>
</dbReference>
<evidence type="ECO:0000313" key="16">
    <source>
        <dbReference type="EMBL" id="CAI6363569.1"/>
    </source>
</evidence>
<feature type="domain" description="Cadherin" evidence="15">
    <location>
        <begin position="835"/>
        <end position="940"/>
    </location>
</feature>
<keyword evidence="2" id="KW-0245">EGF-like domain</keyword>
<evidence type="ECO:0000256" key="8">
    <source>
        <dbReference type="ARBA" id="ARBA00022989"/>
    </source>
</evidence>
<keyword evidence="8 14" id="KW-1133">Transmembrane helix</keyword>
<dbReference type="GO" id="GO:0005886">
    <property type="term" value="C:plasma membrane"/>
    <property type="evidence" value="ECO:0007669"/>
    <property type="project" value="InterPro"/>
</dbReference>
<dbReference type="EMBL" id="CARXXK010000003">
    <property type="protein sequence ID" value="CAI6363569.1"/>
    <property type="molecule type" value="Genomic_DNA"/>
</dbReference>
<feature type="domain" description="Cadherin" evidence="15">
    <location>
        <begin position="977"/>
        <end position="1167"/>
    </location>
</feature>